<comment type="caution">
    <text evidence="1">The sequence shown here is derived from an EMBL/GenBank/DDBJ whole genome shotgun (WGS) entry which is preliminary data.</text>
</comment>
<evidence type="ECO:0000313" key="1">
    <source>
        <dbReference type="EMBL" id="POY34650.1"/>
    </source>
</evidence>
<organism evidence="1 2">
    <name type="scientific">Solitalea longa</name>
    <dbReference type="NCBI Taxonomy" id="2079460"/>
    <lineage>
        <taxon>Bacteria</taxon>
        <taxon>Pseudomonadati</taxon>
        <taxon>Bacteroidota</taxon>
        <taxon>Sphingobacteriia</taxon>
        <taxon>Sphingobacteriales</taxon>
        <taxon>Sphingobacteriaceae</taxon>
        <taxon>Solitalea</taxon>
    </lineage>
</organism>
<protein>
    <submittedName>
        <fullName evidence="1">Uncharacterized protein</fullName>
    </submittedName>
</protein>
<evidence type="ECO:0000313" key="2">
    <source>
        <dbReference type="Proteomes" id="UP000236893"/>
    </source>
</evidence>
<reference evidence="1 2" key="1">
    <citation type="submission" date="2018-01" db="EMBL/GenBank/DDBJ databases">
        <authorList>
            <person name="Gaut B.S."/>
            <person name="Morton B.R."/>
            <person name="Clegg M.T."/>
            <person name="Duvall M.R."/>
        </authorList>
    </citation>
    <scope>NUCLEOTIDE SEQUENCE [LARGE SCALE GENOMIC DNA]</scope>
    <source>
        <strain evidence="1 2">HR-AV</strain>
    </source>
</reference>
<dbReference type="OrthoDB" id="645138at2"/>
<accession>A0A2S4ZWA4</accession>
<dbReference type="AlphaFoldDB" id="A0A2S4ZWA4"/>
<dbReference type="Proteomes" id="UP000236893">
    <property type="component" value="Unassembled WGS sequence"/>
</dbReference>
<dbReference type="EMBL" id="PQVF01000022">
    <property type="protein sequence ID" value="POY34650.1"/>
    <property type="molecule type" value="Genomic_DNA"/>
</dbReference>
<dbReference type="RefSeq" id="WP_103790762.1">
    <property type="nucleotide sequence ID" value="NZ_PQVF01000022.1"/>
</dbReference>
<proteinExistence type="predicted"/>
<keyword evidence="2" id="KW-1185">Reference proteome</keyword>
<gene>
    <name evidence="1" type="ORF">C3K47_19065</name>
</gene>
<sequence length="267" mass="28859">MARQKGSLKYVGTLGDIRHFKIKGQKGYFAGMVGGPTSQQVKTASEFSRTRENMNEFGGSAKAGKSLRTAFSALLNSMSDSQLTGRVTAVMKKINLEDQSEARGYRAILISQQPQYLLGIQFNRKINFDTVFNVPFAVTPAVNRLSVDLQVEAFDPFSKVRAPLGATHFKVVLALGVVSDYAYNEATKTYEPLAAAENEASAVAISDYQDLKQAVPALNLSATLSNLATVSTDATVMAAIGVEFYQQVGANFYLLNGSNALKLIATF</sequence>
<name>A0A2S4ZWA4_9SPHI</name>